<organism evidence="1 2">
    <name type="scientific">Gemmobacter aquatilis</name>
    <dbReference type="NCBI Taxonomy" id="933059"/>
    <lineage>
        <taxon>Bacteria</taxon>
        <taxon>Pseudomonadati</taxon>
        <taxon>Pseudomonadota</taxon>
        <taxon>Alphaproteobacteria</taxon>
        <taxon>Rhodobacterales</taxon>
        <taxon>Paracoccaceae</taxon>
        <taxon>Gemmobacter</taxon>
    </lineage>
</organism>
<dbReference type="Proteomes" id="UP000198761">
    <property type="component" value="Unassembled WGS sequence"/>
</dbReference>
<protein>
    <submittedName>
        <fullName evidence="1">Uncharacterized protein</fullName>
    </submittedName>
</protein>
<accession>A0A1H8NH29</accession>
<dbReference type="OrthoDB" id="7652021at2"/>
<evidence type="ECO:0000313" key="1">
    <source>
        <dbReference type="EMBL" id="SEO28866.1"/>
    </source>
</evidence>
<proteinExistence type="predicted"/>
<sequence length="98" mass="11300">MEDTAFALPATLKQIAYARSLALKNQTLLPWEVQQDRRSLSAWIDAQARMKPLSELDRLPSSKQVAFAERLARIKRRAVPEECFRDKGLMSKWIDGNR</sequence>
<name>A0A1H8NH29_9RHOB</name>
<dbReference type="EMBL" id="FOCE01000019">
    <property type="protein sequence ID" value="SEO28866.1"/>
    <property type="molecule type" value="Genomic_DNA"/>
</dbReference>
<reference evidence="1 2" key="1">
    <citation type="submission" date="2016-10" db="EMBL/GenBank/DDBJ databases">
        <authorList>
            <person name="de Groot N.N."/>
        </authorList>
    </citation>
    <scope>NUCLEOTIDE SEQUENCE [LARGE SCALE GENOMIC DNA]</scope>
    <source>
        <strain evidence="1 2">DSM 3857</strain>
    </source>
</reference>
<gene>
    <name evidence="1" type="ORF">SAMN04488103_11921</name>
</gene>
<dbReference type="RefSeq" id="WP_091303657.1">
    <property type="nucleotide sequence ID" value="NZ_FOCE01000019.1"/>
</dbReference>
<evidence type="ECO:0000313" key="2">
    <source>
        <dbReference type="Proteomes" id="UP000198761"/>
    </source>
</evidence>
<keyword evidence="2" id="KW-1185">Reference proteome</keyword>
<dbReference type="AlphaFoldDB" id="A0A1H8NH29"/>
<dbReference type="STRING" id="933059.SAMN04488103_11921"/>